<dbReference type="Proteomes" id="UP000272627">
    <property type="component" value="Unassembled WGS sequence"/>
</dbReference>
<evidence type="ECO:0000313" key="2">
    <source>
        <dbReference type="Proteomes" id="UP000272627"/>
    </source>
</evidence>
<proteinExistence type="predicted"/>
<protein>
    <submittedName>
        <fullName evidence="1">Uncharacterized protein</fullName>
    </submittedName>
</protein>
<evidence type="ECO:0000313" key="1">
    <source>
        <dbReference type="EMBL" id="RML98321.1"/>
    </source>
</evidence>
<name>A0A3M3ACY3_PSEA0</name>
<dbReference type="EMBL" id="RBOA01000322">
    <property type="protein sequence ID" value="RML98321.1"/>
    <property type="molecule type" value="Genomic_DNA"/>
</dbReference>
<sequence length="91" mass="10354">MSHSVPKASCFCLKFICVVIICGLAQEDSNLAKANLLAFREVTFFGYWAFFFRDYETRGDSKSLLIQRMFQVSDPKQPVKLPRRGGRRAGS</sequence>
<reference evidence="1 2" key="1">
    <citation type="submission" date="2018-08" db="EMBL/GenBank/DDBJ databases">
        <title>Recombination of ecologically and evolutionarily significant loci maintains genetic cohesion in the Pseudomonas syringae species complex.</title>
        <authorList>
            <person name="Dillon M."/>
            <person name="Thakur S."/>
            <person name="Almeida R.N.D."/>
            <person name="Weir B.S."/>
            <person name="Guttman D.S."/>
        </authorList>
    </citation>
    <scope>NUCLEOTIDE SEQUENCE [LARGE SCALE GENOMIC DNA]</scope>
    <source>
        <strain evidence="1 2">ICMP 8636</strain>
    </source>
</reference>
<comment type="caution">
    <text evidence="1">The sequence shown here is derived from an EMBL/GenBank/DDBJ whole genome shotgun (WGS) entry which is preliminary data.</text>
</comment>
<gene>
    <name evidence="1" type="ORF">ALQ86_200037</name>
</gene>
<organism evidence="1 2">
    <name type="scientific">Pseudomonas amygdali pv. eriobotryae</name>
    <dbReference type="NCBI Taxonomy" id="129137"/>
    <lineage>
        <taxon>Bacteria</taxon>
        <taxon>Pseudomonadati</taxon>
        <taxon>Pseudomonadota</taxon>
        <taxon>Gammaproteobacteria</taxon>
        <taxon>Pseudomonadales</taxon>
        <taxon>Pseudomonadaceae</taxon>
        <taxon>Pseudomonas</taxon>
        <taxon>Pseudomonas amygdali</taxon>
    </lineage>
</organism>
<accession>A0A3M3ACY3</accession>
<dbReference type="AlphaFoldDB" id="A0A3M3ACY3"/>